<dbReference type="Proteomes" id="UP000230802">
    <property type="component" value="Unassembled WGS sequence"/>
</dbReference>
<sequence>MLEKEKAKLEKKQTLLTTYINKLYPDLQKTPVSTSMIGIIKSVKPYCQPNPLQLLGVDLIETEENFAIIRGSSTKRDQLYTPVGYWDVARVFKTATDQQIGDDARGIAHQVVEHMQQGPHDLDVLYILKDQVDSTLVEQRIITELNQQGFTVQDDGSFNNNQGFSVKINKFCVECKSGNNTVFCVNYYQDGRFLMRLDIGQLPNANQLADDGRYSIFAPAMDIVTASNVGEINGQLIVETPIFPPEVFTKQEAAMCSRIPNGYEDYYANYLMGFLSSISNSVLWSSTKVDEPYSFLQLMINTNASAAYVYHYLEQQSGLLNPDEIQKLTKREVDIVSRFFLIFTYDLPLALELFYFSYLGNATVFGDILHDKTCDATSGQYLHRKFKAVRAKVAELIDPGFSFDPKPKKAMKQLPELSRKYKEKLIQATSIEETGLFIFLQAMKECGVIDSSTPLSLSTLVDGFSPLQMANLLQARLA</sequence>
<accession>A0A2H0C512</accession>
<dbReference type="AlphaFoldDB" id="A0A2H0C512"/>
<reference evidence="1 2" key="1">
    <citation type="submission" date="2017-09" db="EMBL/GenBank/DDBJ databases">
        <title>Depth-based differentiation of microbial function through sediment-hosted aquifers and enrichment of novel symbionts in the deep terrestrial subsurface.</title>
        <authorList>
            <person name="Probst A.J."/>
            <person name="Ladd B."/>
            <person name="Jarett J.K."/>
            <person name="Geller-Mcgrath D.E."/>
            <person name="Sieber C.M."/>
            <person name="Emerson J.B."/>
            <person name="Anantharaman K."/>
            <person name="Thomas B.C."/>
            <person name="Malmstrom R."/>
            <person name="Stieglmeier M."/>
            <person name="Klingl A."/>
            <person name="Woyke T."/>
            <person name="Ryan C.M."/>
            <person name="Banfield J.F."/>
        </authorList>
    </citation>
    <scope>NUCLEOTIDE SEQUENCE [LARGE SCALE GENOMIC DNA]</scope>
    <source>
        <strain evidence="1">CG22_combo_CG10-13_8_21_14_all_33_16</strain>
    </source>
</reference>
<comment type="caution">
    <text evidence="1">The sequence shown here is derived from an EMBL/GenBank/DDBJ whole genome shotgun (WGS) entry which is preliminary data.</text>
</comment>
<evidence type="ECO:0000313" key="1">
    <source>
        <dbReference type="EMBL" id="PIP64480.1"/>
    </source>
</evidence>
<name>A0A2H0C512_9BACT</name>
<organism evidence="1 2">
    <name type="scientific">Candidatus Roizmanbacteria bacterium CG22_combo_CG10-13_8_21_14_all_33_16</name>
    <dbReference type="NCBI Taxonomy" id="1974859"/>
    <lineage>
        <taxon>Bacteria</taxon>
        <taxon>Candidatus Roizmaniibacteriota</taxon>
    </lineage>
</organism>
<proteinExistence type="predicted"/>
<protein>
    <submittedName>
        <fullName evidence="1">Uncharacterized protein</fullName>
    </submittedName>
</protein>
<dbReference type="EMBL" id="PCTD01000098">
    <property type="protein sequence ID" value="PIP64480.1"/>
    <property type="molecule type" value="Genomic_DNA"/>
</dbReference>
<evidence type="ECO:0000313" key="2">
    <source>
        <dbReference type="Proteomes" id="UP000230802"/>
    </source>
</evidence>
<gene>
    <name evidence="1" type="ORF">COW96_02305</name>
</gene>